<evidence type="ECO:0000256" key="1">
    <source>
        <dbReference type="SAM" id="MobiDB-lite"/>
    </source>
</evidence>
<accession>A0A211ZFG8</accession>
<organism evidence="2 3">
    <name type="scientific">Inquilinus limosus</name>
    <dbReference type="NCBI Taxonomy" id="171674"/>
    <lineage>
        <taxon>Bacteria</taxon>
        <taxon>Pseudomonadati</taxon>
        <taxon>Pseudomonadota</taxon>
        <taxon>Alphaproteobacteria</taxon>
        <taxon>Rhodospirillales</taxon>
        <taxon>Rhodospirillaceae</taxon>
        <taxon>Inquilinus</taxon>
    </lineage>
</organism>
<gene>
    <name evidence="2" type="ORF">BWR60_27025</name>
</gene>
<protein>
    <submittedName>
        <fullName evidence="2">Plasmid stabilization protein</fullName>
    </submittedName>
</protein>
<reference evidence="3" key="1">
    <citation type="submission" date="2017-05" db="EMBL/GenBank/DDBJ databases">
        <authorList>
            <person name="Macchi M."/>
            <person name="Festa S."/>
            <person name="Coppotelli B.M."/>
            <person name="Morelli I.S."/>
        </authorList>
    </citation>
    <scope>NUCLEOTIDE SEQUENCE [LARGE SCALE GENOMIC DNA]</scope>
    <source>
        <strain evidence="3">I</strain>
    </source>
</reference>
<evidence type="ECO:0000313" key="2">
    <source>
        <dbReference type="EMBL" id="OWJ63993.1"/>
    </source>
</evidence>
<sequence>MPRGDKSSYTDKQKRKAEHIEEGYEARGVSEEEAERRAWATVNKESGGGKKSGSGRGKAESHASSRKGGRIGGEASASRSAADRSASAKKAAATRKRHEHHTHS</sequence>
<feature type="compositionally biased region" description="Basic residues" evidence="1">
    <location>
        <begin position="92"/>
        <end position="104"/>
    </location>
</feature>
<evidence type="ECO:0000313" key="3">
    <source>
        <dbReference type="Proteomes" id="UP000196655"/>
    </source>
</evidence>
<dbReference type="AlphaFoldDB" id="A0A211ZFG8"/>
<dbReference type="EMBL" id="NHON01000072">
    <property type="protein sequence ID" value="OWJ63993.1"/>
    <property type="molecule type" value="Genomic_DNA"/>
</dbReference>
<proteinExistence type="predicted"/>
<comment type="caution">
    <text evidence="2">The sequence shown here is derived from an EMBL/GenBank/DDBJ whole genome shotgun (WGS) entry which is preliminary data.</text>
</comment>
<name>A0A211ZFG8_9PROT</name>
<feature type="compositionally biased region" description="Low complexity" evidence="1">
    <location>
        <begin position="75"/>
        <end position="91"/>
    </location>
</feature>
<keyword evidence="3" id="KW-1185">Reference proteome</keyword>
<dbReference type="Proteomes" id="UP000196655">
    <property type="component" value="Unassembled WGS sequence"/>
</dbReference>
<dbReference type="RefSeq" id="WP_088154841.1">
    <property type="nucleotide sequence ID" value="NZ_NHON01000072.1"/>
</dbReference>
<dbReference type="OrthoDB" id="200313at2"/>
<feature type="compositionally biased region" description="Basic and acidic residues" evidence="1">
    <location>
        <begin position="1"/>
        <end position="38"/>
    </location>
</feature>
<feature type="region of interest" description="Disordered" evidence="1">
    <location>
        <begin position="1"/>
        <end position="104"/>
    </location>
</feature>